<dbReference type="FunFam" id="1.20.810.10:FF:000004">
    <property type="entry name" value="Cytochrome b"/>
    <property type="match status" value="1"/>
</dbReference>
<dbReference type="PROSITE" id="PS51003">
    <property type="entry name" value="CYTB_CTER"/>
    <property type="match status" value="1"/>
</dbReference>
<dbReference type="RefSeq" id="WP_088617761.1">
    <property type="nucleotide sequence ID" value="NZ_CP022129.1"/>
</dbReference>
<keyword evidence="13 17" id="KW-0472">Membrane</keyword>
<feature type="domain" description="Cytochrome b/b6 N-terminal region profile" evidence="18">
    <location>
        <begin position="9"/>
        <end position="221"/>
    </location>
</feature>
<evidence type="ECO:0000256" key="1">
    <source>
        <dbReference type="ARBA" id="ARBA00002444"/>
    </source>
</evidence>
<dbReference type="InterPro" id="IPR048260">
    <property type="entry name" value="Cytochrome_b_C_euk/bac"/>
</dbReference>
<keyword evidence="11 17" id="KW-1133">Transmembrane helix</keyword>
<evidence type="ECO:0000313" key="22">
    <source>
        <dbReference type="Proteomes" id="UP000197019"/>
    </source>
</evidence>
<dbReference type="PANTHER" id="PTHR19271">
    <property type="entry name" value="CYTOCHROME B"/>
    <property type="match status" value="1"/>
</dbReference>
<feature type="transmembrane region" description="Helical" evidence="17">
    <location>
        <begin position="188"/>
        <end position="210"/>
    </location>
</feature>
<evidence type="ECO:0000256" key="12">
    <source>
        <dbReference type="ARBA" id="ARBA00023004"/>
    </source>
</evidence>
<dbReference type="AlphaFoldDB" id="A0A1Z4BUE3"/>
<evidence type="ECO:0000259" key="19">
    <source>
        <dbReference type="PROSITE" id="PS51003"/>
    </source>
</evidence>
<evidence type="ECO:0000256" key="6">
    <source>
        <dbReference type="ARBA" id="ARBA00022617"/>
    </source>
</evidence>
<keyword evidence="5 16" id="KW-0813">Transport</keyword>
<comment type="subcellular location">
    <subcellularLocation>
        <location evidence="2">Membrane</location>
        <topology evidence="2">Multi-pass membrane protein</topology>
    </subcellularLocation>
</comment>
<evidence type="ECO:0000256" key="9">
    <source>
        <dbReference type="ARBA" id="ARBA00022723"/>
    </source>
</evidence>
<feature type="domain" description="Cytochrome b/b6 C-terminal region profile" evidence="19">
    <location>
        <begin position="231"/>
        <end position="404"/>
    </location>
</feature>
<evidence type="ECO:0000259" key="18">
    <source>
        <dbReference type="PROSITE" id="PS51002"/>
    </source>
</evidence>
<feature type="transmembrane region" description="Helical" evidence="17">
    <location>
        <begin position="96"/>
        <end position="116"/>
    </location>
</feature>
<dbReference type="EMBL" id="CP022129">
    <property type="protein sequence ID" value="ASF44878.1"/>
    <property type="molecule type" value="Genomic_DNA"/>
</dbReference>
<feature type="binding site" description="axial binding residue" evidence="15">
    <location>
        <position position="106"/>
    </location>
    <ligand>
        <name>heme b</name>
        <dbReference type="ChEBI" id="CHEBI:60344"/>
        <label>b566</label>
    </ligand>
    <ligandPart>
        <name>Fe</name>
        <dbReference type="ChEBI" id="CHEBI:18248"/>
    </ligandPart>
</feature>
<accession>A0A1Z4BUE3</accession>
<dbReference type="PROSITE" id="PS51002">
    <property type="entry name" value="CYTB_NTER"/>
    <property type="match status" value="1"/>
</dbReference>
<dbReference type="GO" id="GO:0022904">
    <property type="term" value="P:respiratory electron transport chain"/>
    <property type="evidence" value="ECO:0007669"/>
    <property type="project" value="InterPro"/>
</dbReference>
<sequence length="468" mass="53723">MKINRFTESGNWILDRFPLTKLWNDHMAHYYAPKNFNFWYFFGSLALLVLVNQFVTGILLTMNYKPDAKLAFDSVEYIMRDVHWGWLIRYMHSTGASAFFIVIYLHMFRGLLYGSFKQPRELVWIFGMLLFVALMAEAFMGYLLPWGQMSYWGAQVIISLFSAIPVIGDELSLWVRGDYVVSDATLNRFFAFHVISVPLVLVMLVFLHIVALHEVGSNNPDGVEIKKYKDENGIPLDGIPFHPYYTVKDIAGVGVFMIFFATVIFYMPEMGGYFLEHANFIPADPLKTPEHIAPVWYFTPFYAILRAIPDKFAGVIGMGGAIVVLFLLPWLDRNPVKSIRYRGGVYKKALVMFAISFLVLGYLGTQPATPSATIVARIFTAMYFGFFLLMPIYTRWERTKPVPTRVTEHHSLDEQLPALFEEITELKPETGEPDHGVFRSSFFSRRPNPTGIRHVLTRFAKKLVESLD</sequence>
<evidence type="ECO:0000256" key="3">
    <source>
        <dbReference type="ARBA" id="ARBA00011649"/>
    </source>
</evidence>
<proteinExistence type="inferred from homology"/>
<dbReference type="EMBL" id="PGFZ01000001">
    <property type="protein sequence ID" value="POZ54031.1"/>
    <property type="molecule type" value="Genomic_DNA"/>
</dbReference>
<keyword evidence="9 15" id="KW-0479">Metal-binding</keyword>
<feature type="transmembrane region" description="Helical" evidence="17">
    <location>
        <begin position="250"/>
        <end position="267"/>
    </location>
</feature>
<dbReference type="KEGG" id="mpsy:CEK71_01695"/>
<keyword evidence="12 15" id="KW-0408">Iron</keyword>
<evidence type="ECO:0000256" key="17">
    <source>
        <dbReference type="SAM" id="Phobius"/>
    </source>
</evidence>
<dbReference type="InterPro" id="IPR048259">
    <property type="entry name" value="Cytochrome_b_N_euk/bac"/>
</dbReference>
<feature type="binding site" description="axial binding residue" evidence="15">
    <location>
        <position position="193"/>
    </location>
    <ligand>
        <name>heme b</name>
        <dbReference type="ChEBI" id="CHEBI:60344"/>
        <label>b562</label>
    </ligand>
    <ligandPart>
        <name>Fe</name>
        <dbReference type="ChEBI" id="CHEBI:18248"/>
    </ligandPart>
</feature>
<dbReference type="CDD" id="cd00284">
    <property type="entry name" value="Cytochrome_b_N"/>
    <property type="match status" value="1"/>
</dbReference>
<evidence type="ECO:0000313" key="21">
    <source>
        <dbReference type="EMBL" id="POZ54031.1"/>
    </source>
</evidence>
<comment type="cofactor">
    <cofactor evidence="16">
        <name>heme b</name>
        <dbReference type="ChEBI" id="CHEBI:60344"/>
    </cofactor>
    <text evidence="16">Binds 2 heme groups non-covalently.</text>
</comment>
<dbReference type="OrthoDB" id="9804503at2"/>
<comment type="cofactor">
    <cofactor evidence="15">
        <name>heme</name>
        <dbReference type="ChEBI" id="CHEBI:30413"/>
    </cofactor>
    <text evidence="15">Binds 2 heme groups non-covalently.</text>
</comment>
<dbReference type="InterPro" id="IPR030689">
    <property type="entry name" value="Cytochrome_b"/>
</dbReference>
<dbReference type="Pfam" id="PF00033">
    <property type="entry name" value="Cytochrome_B"/>
    <property type="match status" value="1"/>
</dbReference>
<reference evidence="20 22" key="1">
    <citation type="submission" date="2017-06" db="EMBL/GenBank/DDBJ databases">
        <title>Genome Sequencing of the methanotroph Methylovulum psychrotolerants str. HV10-M2 isolated from a high-altitude environment.</title>
        <authorList>
            <person name="Mateos-Rivera A."/>
        </authorList>
    </citation>
    <scope>NUCLEOTIDE SEQUENCE [LARGE SCALE GENOMIC DNA]</scope>
    <source>
        <strain evidence="20 22">HV10_M2</strain>
    </source>
</reference>
<evidence type="ECO:0000256" key="15">
    <source>
        <dbReference type="PIRSR" id="PIRSR038885-2"/>
    </source>
</evidence>
<dbReference type="SUPFAM" id="SSF81648">
    <property type="entry name" value="a domain/subunit of cytochrome bc1 complex (Ubiquinol-cytochrome c reductase)"/>
    <property type="match status" value="1"/>
</dbReference>
<organism evidence="20 22">
    <name type="scientific">Methylovulum psychrotolerans</name>
    <dbReference type="NCBI Taxonomy" id="1704499"/>
    <lineage>
        <taxon>Bacteria</taxon>
        <taxon>Pseudomonadati</taxon>
        <taxon>Pseudomonadota</taxon>
        <taxon>Gammaproteobacteria</taxon>
        <taxon>Methylococcales</taxon>
        <taxon>Methylococcaceae</taxon>
        <taxon>Methylovulum</taxon>
    </lineage>
</organism>
<name>A0A1Z4BUE3_9GAMM</name>
<evidence type="ECO:0000256" key="11">
    <source>
        <dbReference type="ARBA" id="ARBA00022989"/>
    </source>
</evidence>
<evidence type="ECO:0000256" key="13">
    <source>
        <dbReference type="ARBA" id="ARBA00023136"/>
    </source>
</evidence>
<evidence type="ECO:0000313" key="20">
    <source>
        <dbReference type="EMBL" id="ASF44878.1"/>
    </source>
</evidence>
<comment type="subunit">
    <text evidence="3 16">The main subunits of complex b-c1 are: cytochrome b, cytochrome c1 and the Rieske protein.</text>
</comment>
<comment type="similarity">
    <text evidence="16">Belongs to the cytochrome b family.</text>
</comment>
<evidence type="ECO:0000256" key="5">
    <source>
        <dbReference type="ARBA" id="ARBA00022448"/>
    </source>
</evidence>
<keyword evidence="6 15" id="KW-0349">Heme</keyword>
<dbReference type="SUPFAM" id="SSF81342">
    <property type="entry name" value="Transmembrane di-heme cytochromes"/>
    <property type="match status" value="1"/>
</dbReference>
<evidence type="ECO:0000256" key="2">
    <source>
        <dbReference type="ARBA" id="ARBA00004141"/>
    </source>
</evidence>
<dbReference type="InterPro" id="IPR005797">
    <property type="entry name" value="Cyt_b/b6_N"/>
</dbReference>
<evidence type="ECO:0000256" key="10">
    <source>
        <dbReference type="ARBA" id="ARBA00022982"/>
    </source>
</evidence>
<reference evidence="21 23" key="2">
    <citation type="submission" date="2017-11" db="EMBL/GenBank/DDBJ databases">
        <title>Draft Genome Sequence of Methylobacter psychrotolerans Sph1T, an Obligate Methanotroph from Low-Temperature Environments.</title>
        <authorList>
            <person name="Oshkin I.Y."/>
            <person name="Miroshnikov K."/>
            <person name="Belova S.E."/>
            <person name="Korzhenkov A."/>
            <person name="Toshchakov S.V."/>
            <person name="Dedysh S.N."/>
        </authorList>
    </citation>
    <scope>NUCLEOTIDE SEQUENCE [LARGE SCALE GENOMIC DNA]</scope>
    <source>
        <strain evidence="21 23">Sph1</strain>
    </source>
</reference>
<dbReference type="Gene3D" id="1.20.810.10">
    <property type="entry name" value="Cytochrome Bc1 Complex, Chain C"/>
    <property type="match status" value="1"/>
</dbReference>
<evidence type="ECO:0000256" key="14">
    <source>
        <dbReference type="PIRSR" id="PIRSR038885-1"/>
    </source>
</evidence>
<dbReference type="Proteomes" id="UP000197019">
    <property type="component" value="Chromosome"/>
</dbReference>
<feature type="transmembrane region" description="Helical" evidence="17">
    <location>
        <begin position="151"/>
        <end position="168"/>
    </location>
</feature>
<evidence type="ECO:0000256" key="4">
    <source>
        <dbReference type="ARBA" id="ARBA00013531"/>
    </source>
</evidence>
<dbReference type="GO" id="GO:0008121">
    <property type="term" value="F:quinol-cytochrome-c reductase activity"/>
    <property type="evidence" value="ECO:0007669"/>
    <property type="project" value="InterPro"/>
</dbReference>
<dbReference type="InterPro" id="IPR027387">
    <property type="entry name" value="Cytb/b6-like_sf"/>
</dbReference>
<feature type="transmembrane region" description="Helical" evidence="17">
    <location>
        <begin position="350"/>
        <end position="368"/>
    </location>
</feature>
<feature type="transmembrane region" description="Helical" evidence="17">
    <location>
        <begin position="312"/>
        <end position="330"/>
    </location>
</feature>
<evidence type="ECO:0000256" key="8">
    <source>
        <dbReference type="ARBA" id="ARBA00022692"/>
    </source>
</evidence>
<feature type="transmembrane region" description="Helical" evidence="17">
    <location>
        <begin position="122"/>
        <end position="144"/>
    </location>
</feature>
<evidence type="ECO:0000313" key="23">
    <source>
        <dbReference type="Proteomes" id="UP000237423"/>
    </source>
</evidence>
<dbReference type="PIRSF" id="PIRSF038885">
    <property type="entry name" value="COB"/>
    <property type="match status" value="1"/>
</dbReference>
<feature type="binding site" evidence="14">
    <location>
        <position position="213"/>
    </location>
    <ligand>
        <name>a ubiquinone</name>
        <dbReference type="ChEBI" id="CHEBI:16389"/>
    </ligand>
</feature>
<feature type="transmembrane region" description="Helical" evidence="17">
    <location>
        <begin position="374"/>
        <end position="393"/>
    </location>
</feature>
<feature type="binding site" description="axial binding residue" evidence="15">
    <location>
        <position position="208"/>
    </location>
    <ligand>
        <name>heme b</name>
        <dbReference type="ChEBI" id="CHEBI:60344"/>
        <label>b566</label>
    </ligand>
    <ligandPart>
        <name>Fe</name>
        <dbReference type="ChEBI" id="CHEBI:18248"/>
    </ligandPart>
</feature>
<dbReference type="InterPro" id="IPR036150">
    <property type="entry name" value="Cyt_b/b6_C_sf"/>
</dbReference>
<keyword evidence="7 16" id="KW-0679">Respiratory chain</keyword>
<dbReference type="InterPro" id="IPR005798">
    <property type="entry name" value="Cyt_b/b6_C"/>
</dbReference>
<keyword evidence="8 16" id="KW-0812">Transmembrane</keyword>
<evidence type="ECO:0000256" key="7">
    <source>
        <dbReference type="ARBA" id="ARBA00022660"/>
    </source>
</evidence>
<feature type="transmembrane region" description="Helical" evidence="17">
    <location>
        <begin position="38"/>
        <end position="60"/>
    </location>
</feature>
<protein>
    <recommendedName>
        <fullName evidence="4 16">Cytochrome b</fullName>
    </recommendedName>
</protein>
<comment type="function">
    <text evidence="1 16">Component of the ubiquinol-cytochrome c reductase complex (complex III or cytochrome b-c1 complex), which is a respiratory chain that generates an electrochemical potential coupled to ATP synthesis.</text>
</comment>
<dbReference type="GO" id="GO:0016491">
    <property type="term" value="F:oxidoreductase activity"/>
    <property type="evidence" value="ECO:0007669"/>
    <property type="project" value="InterPro"/>
</dbReference>
<dbReference type="GO" id="GO:0046872">
    <property type="term" value="F:metal ion binding"/>
    <property type="evidence" value="ECO:0007669"/>
    <property type="project" value="UniProtKB-KW"/>
</dbReference>
<evidence type="ECO:0000256" key="16">
    <source>
        <dbReference type="RuleBase" id="RU003385"/>
    </source>
</evidence>
<dbReference type="Pfam" id="PF00032">
    <property type="entry name" value="Cytochrom_B_C"/>
    <property type="match status" value="1"/>
</dbReference>
<feature type="binding site" description="axial binding residue" evidence="15">
    <location>
        <position position="92"/>
    </location>
    <ligand>
        <name>heme b</name>
        <dbReference type="ChEBI" id="CHEBI:60344"/>
        <label>b562</label>
    </ligand>
    <ligandPart>
        <name>Fe</name>
        <dbReference type="ChEBI" id="CHEBI:18248"/>
    </ligandPart>
</feature>
<dbReference type="GO" id="GO:0045275">
    <property type="term" value="C:respiratory chain complex III"/>
    <property type="evidence" value="ECO:0007669"/>
    <property type="project" value="InterPro"/>
</dbReference>
<dbReference type="InterPro" id="IPR016174">
    <property type="entry name" value="Di-haem_cyt_TM"/>
</dbReference>
<dbReference type="PANTHER" id="PTHR19271:SF16">
    <property type="entry name" value="CYTOCHROME B"/>
    <property type="match status" value="1"/>
</dbReference>
<keyword evidence="22" id="KW-1185">Reference proteome</keyword>
<gene>
    <name evidence="21" type="ORF">AADEFJLK_01074</name>
    <name evidence="20" type="ORF">CEK71_01695</name>
</gene>
<keyword evidence="10 16" id="KW-0249">Electron transport</keyword>
<dbReference type="CDD" id="cd00290">
    <property type="entry name" value="cytochrome_b_C"/>
    <property type="match status" value="1"/>
</dbReference>
<dbReference type="Proteomes" id="UP000237423">
    <property type="component" value="Unassembled WGS sequence"/>
</dbReference>